<reference evidence="3" key="1">
    <citation type="journal article" date="2017" name="Genome Biol. Evol.">
        <title>The complete genome sequence of the phytopathogenic fungus Sclerotinia sclerotiorum reveals insights into the genome architecture of broad host range pathogens.</title>
        <authorList>
            <person name="Derbyshire M."/>
            <person name="Denton-Giles M."/>
            <person name="Hegedus D."/>
            <person name="Seifbarghy S."/>
            <person name="Rollins J."/>
            <person name="van Kan J."/>
            <person name="Seidl M.F."/>
            <person name="Faino L."/>
            <person name="Mbengue M."/>
            <person name="Navaud O."/>
            <person name="Raffaele S."/>
            <person name="Hammond-Kosack K."/>
            <person name="Heard S."/>
            <person name="Oliver R."/>
        </authorList>
    </citation>
    <scope>NUCLEOTIDE SEQUENCE [LARGE SCALE GENOMIC DNA]</scope>
    <source>
        <strain evidence="3">ATCC 18683 / 1980 / Ss-1</strain>
    </source>
</reference>
<dbReference type="Proteomes" id="UP000177798">
    <property type="component" value="Chromosome 5"/>
</dbReference>
<name>A0A1D9Q343_SCLS1</name>
<dbReference type="OrthoDB" id="3564571at2759"/>
<dbReference type="EMBL" id="CP017818">
    <property type="protein sequence ID" value="APA09368.1"/>
    <property type="molecule type" value="Genomic_DNA"/>
</dbReference>
<dbReference type="VEuPathDB" id="FungiDB:sscle_05g041380"/>
<evidence type="ECO:0000313" key="2">
    <source>
        <dbReference type="EMBL" id="APA09368.1"/>
    </source>
</evidence>
<dbReference type="AlphaFoldDB" id="A0A1D9Q343"/>
<proteinExistence type="predicted"/>
<protein>
    <submittedName>
        <fullName evidence="2">Uncharacterized protein</fullName>
    </submittedName>
</protein>
<gene>
    <name evidence="2" type="ORF">sscle_05g041380</name>
</gene>
<sequence length="376" mass="40883">MTTNSSPNSAWAFKAMSSMKKEPTITNTTKNRVSMFSAPPPPLVNSSPANYPPPTISPPKRNNGFAFSMVGGGGSISQPPTSSFAPAPAAPPVVLPPKRNNGFPFSMVGGCGPASHQPIPAFAPAPLPHPAHIPAHLPPSYTQSSFLPSTGTAVPIPYTNNHSYTSSASASPSQALALTPASFPPYNQFTSIPPSPFAASPLPPSLMPTTAQQPQSPSRTTISMHFLPARPAAPALAEPPAPRFVLDGLNQRTTQEMDWWTDEYSVYVNSLDEMDWDWTDDYLSDCCDVFLNMLVRFLLCSFVHSFIRSFVHSFIRSFVHSFIRSFVHLLILVIDPLEFPSGNYFFLQSLILGKRNGVNSRDLAASNTPRYLYLKV</sequence>
<feature type="compositionally biased region" description="Polar residues" evidence="1">
    <location>
        <begin position="24"/>
        <end position="34"/>
    </location>
</feature>
<accession>A0A1D9Q343</accession>
<evidence type="ECO:0000313" key="3">
    <source>
        <dbReference type="Proteomes" id="UP000177798"/>
    </source>
</evidence>
<organism evidence="2 3">
    <name type="scientific">Sclerotinia sclerotiorum (strain ATCC 18683 / 1980 / Ss-1)</name>
    <name type="common">White mold</name>
    <name type="synonym">Whetzelinia sclerotiorum</name>
    <dbReference type="NCBI Taxonomy" id="665079"/>
    <lineage>
        <taxon>Eukaryota</taxon>
        <taxon>Fungi</taxon>
        <taxon>Dikarya</taxon>
        <taxon>Ascomycota</taxon>
        <taxon>Pezizomycotina</taxon>
        <taxon>Leotiomycetes</taxon>
        <taxon>Helotiales</taxon>
        <taxon>Sclerotiniaceae</taxon>
        <taxon>Sclerotinia</taxon>
    </lineage>
</organism>
<evidence type="ECO:0000256" key="1">
    <source>
        <dbReference type="SAM" id="MobiDB-lite"/>
    </source>
</evidence>
<feature type="region of interest" description="Disordered" evidence="1">
    <location>
        <begin position="19"/>
        <end position="60"/>
    </location>
</feature>